<evidence type="ECO:0000259" key="3">
    <source>
        <dbReference type="SMART" id="SM00967"/>
    </source>
</evidence>
<dbReference type="Pfam" id="PF00588">
    <property type="entry name" value="SpoU_methylase"/>
    <property type="match status" value="1"/>
</dbReference>
<evidence type="ECO:0000256" key="1">
    <source>
        <dbReference type="ARBA" id="ARBA00022603"/>
    </source>
</evidence>
<dbReference type="Proteomes" id="UP001321520">
    <property type="component" value="Chromosome"/>
</dbReference>
<dbReference type="Gene3D" id="3.30.1330.30">
    <property type="match status" value="1"/>
</dbReference>
<dbReference type="InterPro" id="IPR013123">
    <property type="entry name" value="SpoU_subst-bd"/>
</dbReference>
<name>A0ABY9E876_9GAMM</name>
<dbReference type="GO" id="GO:0008168">
    <property type="term" value="F:methyltransferase activity"/>
    <property type="evidence" value="ECO:0007669"/>
    <property type="project" value="UniProtKB-KW"/>
</dbReference>
<dbReference type="PANTHER" id="PTHR46429:SF1">
    <property type="entry name" value="23S RRNA (GUANOSINE-2'-O-)-METHYLTRANSFERASE RLMB"/>
    <property type="match status" value="1"/>
</dbReference>
<dbReference type="SMART" id="SM00967">
    <property type="entry name" value="SpoU_sub_bind"/>
    <property type="match status" value="1"/>
</dbReference>
<dbReference type="InterPro" id="IPR004441">
    <property type="entry name" value="rRNA_MeTrfase_TrmH"/>
</dbReference>
<dbReference type="Gene3D" id="3.40.1280.10">
    <property type="match status" value="1"/>
</dbReference>
<protein>
    <submittedName>
        <fullName evidence="4">RNA methyltransferase</fullName>
    </submittedName>
</protein>
<dbReference type="EMBL" id="CP098023">
    <property type="protein sequence ID" value="WKD48655.1"/>
    <property type="molecule type" value="Genomic_DNA"/>
</dbReference>
<dbReference type="PANTHER" id="PTHR46429">
    <property type="entry name" value="23S RRNA (GUANOSINE-2'-O-)-METHYLTRANSFERASE RLMB"/>
    <property type="match status" value="1"/>
</dbReference>
<organism evidence="4 5">
    <name type="scientific">Microbulbifer spongiae</name>
    <dbReference type="NCBI Taxonomy" id="2944933"/>
    <lineage>
        <taxon>Bacteria</taxon>
        <taxon>Pseudomonadati</taxon>
        <taxon>Pseudomonadota</taxon>
        <taxon>Gammaproteobacteria</taxon>
        <taxon>Cellvibrionales</taxon>
        <taxon>Microbulbiferaceae</taxon>
        <taxon>Microbulbifer</taxon>
    </lineage>
</organism>
<proteinExistence type="predicted"/>
<feature type="domain" description="RNA 2-O ribose methyltransferase substrate binding" evidence="3">
    <location>
        <begin position="19"/>
        <end position="97"/>
    </location>
</feature>
<dbReference type="RefSeq" id="WP_301414424.1">
    <property type="nucleotide sequence ID" value="NZ_CP098023.1"/>
</dbReference>
<dbReference type="SUPFAM" id="SSF55315">
    <property type="entry name" value="L30e-like"/>
    <property type="match status" value="1"/>
</dbReference>
<sequence length="260" mass="28424">MKDTSGYLEKKAFYNSLLTIYGRKPVLEALQNPSLPAHRLHLASSNQRDQVIKRIEALAEARHIEILHWNRKSLSRISKNARQDQGVALDLALPQYSTCDAFIRQQSSIAKKTPFELLALDGITNPQNLGMIIRSACAGGMDGIILPRKGCAQIDPLVIKASTGTLFKTRILRCDTLADALGNFRKTGTQILGLSSHGSVTLTEITGKAPRIFVLGNETHGVCDAVARQCNRLLHIPMKNGVESMNVAVTAALISFRGQL</sequence>
<keyword evidence="5" id="KW-1185">Reference proteome</keyword>
<dbReference type="InterPro" id="IPR029064">
    <property type="entry name" value="Ribosomal_eL30-like_sf"/>
</dbReference>
<gene>
    <name evidence="4" type="ORF">M8T91_12090</name>
</gene>
<evidence type="ECO:0000313" key="5">
    <source>
        <dbReference type="Proteomes" id="UP001321520"/>
    </source>
</evidence>
<dbReference type="InterPro" id="IPR001537">
    <property type="entry name" value="SpoU_MeTrfase"/>
</dbReference>
<evidence type="ECO:0000256" key="2">
    <source>
        <dbReference type="ARBA" id="ARBA00022679"/>
    </source>
</evidence>
<dbReference type="Pfam" id="PF08032">
    <property type="entry name" value="SpoU_sub_bind"/>
    <property type="match status" value="1"/>
</dbReference>
<accession>A0ABY9E876</accession>
<evidence type="ECO:0000313" key="4">
    <source>
        <dbReference type="EMBL" id="WKD48655.1"/>
    </source>
</evidence>
<dbReference type="InterPro" id="IPR029026">
    <property type="entry name" value="tRNA_m1G_MTases_N"/>
</dbReference>
<dbReference type="GO" id="GO:0032259">
    <property type="term" value="P:methylation"/>
    <property type="evidence" value="ECO:0007669"/>
    <property type="project" value="UniProtKB-KW"/>
</dbReference>
<dbReference type="InterPro" id="IPR029028">
    <property type="entry name" value="Alpha/beta_knot_MTases"/>
</dbReference>
<dbReference type="SUPFAM" id="SSF75217">
    <property type="entry name" value="alpha/beta knot"/>
    <property type="match status" value="1"/>
</dbReference>
<dbReference type="CDD" id="cd18095">
    <property type="entry name" value="SpoU-like_rRNA-MTase"/>
    <property type="match status" value="1"/>
</dbReference>
<keyword evidence="2" id="KW-0808">Transferase</keyword>
<reference evidence="4 5" key="1">
    <citation type="submission" date="2022-05" db="EMBL/GenBank/DDBJ databases">
        <title>Microbulbifer sp. nov., isolated from sponge.</title>
        <authorList>
            <person name="Gao L."/>
        </authorList>
    </citation>
    <scope>NUCLEOTIDE SEQUENCE [LARGE SCALE GENOMIC DNA]</scope>
    <source>
        <strain evidence="4 5">MI-G</strain>
    </source>
</reference>
<keyword evidence="1 4" id="KW-0489">Methyltransferase</keyword>